<proteinExistence type="predicted"/>
<dbReference type="AlphaFoldDB" id="A0AB36FKU3"/>
<dbReference type="EMBL" id="MIPY01000058">
    <property type="protein sequence ID" value="OES24788.1"/>
    <property type="molecule type" value="Genomic_DNA"/>
</dbReference>
<name>A0AB36FKU3_ALTMA</name>
<gene>
    <name evidence="1" type="ORF">BFV95_4547</name>
</gene>
<keyword evidence="2" id="KW-1185">Reference proteome</keyword>
<accession>A0AB36FKU3</accession>
<sequence length="40" mass="4502">MESKSVMSIFHYWIASLVELNPPCGPLGLPLQRLKYNVIG</sequence>
<evidence type="ECO:0000313" key="2">
    <source>
        <dbReference type="Proteomes" id="UP000095392"/>
    </source>
</evidence>
<comment type="caution">
    <text evidence="1">The sequence shown here is derived from an EMBL/GenBank/DDBJ whole genome shotgun (WGS) entry which is preliminary data.</text>
</comment>
<protein>
    <submittedName>
        <fullName evidence="1">Uncharacterized protein</fullName>
    </submittedName>
</protein>
<organism evidence="1 2">
    <name type="scientific">Alteromonas macleodii</name>
    <name type="common">Pseudoalteromonas macleodii</name>
    <dbReference type="NCBI Taxonomy" id="28108"/>
    <lineage>
        <taxon>Bacteria</taxon>
        <taxon>Pseudomonadati</taxon>
        <taxon>Pseudomonadota</taxon>
        <taxon>Gammaproteobacteria</taxon>
        <taxon>Alteromonadales</taxon>
        <taxon>Alteromonadaceae</taxon>
        <taxon>Alteromonas/Salinimonas group</taxon>
        <taxon>Alteromonas</taxon>
    </lineage>
</organism>
<evidence type="ECO:0000313" key="1">
    <source>
        <dbReference type="EMBL" id="OES24788.1"/>
    </source>
</evidence>
<reference evidence="1 2" key="1">
    <citation type="submission" date="2016-09" db="EMBL/GenBank/DDBJ databases">
        <title>Draft Genome Sequence of four Alteromonas macleodii strains isolated from copper coupons and grown long-term at elevated copper levels.</title>
        <authorList>
            <person name="Cusick K."/>
            <person name="Dale J."/>
            <person name="Little B."/>
            <person name="Biffinger J."/>
        </authorList>
    </citation>
    <scope>NUCLEOTIDE SEQUENCE [LARGE SCALE GENOMIC DNA]</scope>
    <source>
        <strain evidence="1 2">KCP01</strain>
    </source>
</reference>
<dbReference type="Proteomes" id="UP000095392">
    <property type="component" value="Unassembled WGS sequence"/>
</dbReference>